<organism evidence="3 4">
    <name type="scientific">Bacillus spongiae</name>
    <dbReference type="NCBI Taxonomy" id="2683610"/>
    <lineage>
        <taxon>Bacteria</taxon>
        <taxon>Bacillati</taxon>
        <taxon>Bacillota</taxon>
        <taxon>Bacilli</taxon>
        <taxon>Bacillales</taxon>
        <taxon>Bacillaceae</taxon>
        <taxon>Bacillus</taxon>
    </lineage>
</organism>
<dbReference type="RefSeq" id="WP_336587553.1">
    <property type="nucleotide sequence ID" value="NZ_JBBAXC010000011.1"/>
</dbReference>
<sequence>MPFRSIFLYTVIILAAIGFGSVLIDNPLSIIRYAFFVAISVGLFFLIYRVFMKRKPNFQQQRAYLQAAKFSKKRMKSKSAKSSIRQRPLRKRSDVKLTVIEGKKNKKKNRASL</sequence>
<proteinExistence type="predicted"/>
<feature type="transmembrane region" description="Helical" evidence="2">
    <location>
        <begin position="30"/>
        <end position="51"/>
    </location>
</feature>
<evidence type="ECO:0000313" key="4">
    <source>
        <dbReference type="Proteomes" id="UP001312865"/>
    </source>
</evidence>
<protein>
    <submittedName>
        <fullName evidence="3">SA1362 family protein</fullName>
    </submittedName>
</protein>
<dbReference type="EMBL" id="JBBAXC010000011">
    <property type="protein sequence ID" value="MEI5908108.1"/>
    <property type="molecule type" value="Genomic_DNA"/>
</dbReference>
<name>A0ABU8HGC5_9BACI</name>
<comment type="caution">
    <text evidence="3">The sequence shown here is derived from an EMBL/GenBank/DDBJ whole genome shotgun (WGS) entry which is preliminary data.</text>
</comment>
<evidence type="ECO:0000313" key="3">
    <source>
        <dbReference type="EMBL" id="MEI5908108.1"/>
    </source>
</evidence>
<reference evidence="3 4" key="1">
    <citation type="journal article" date="2018" name="J. Microbiol.">
        <title>Bacillus spongiae sp. nov., isolated from sponge of Jeju Island.</title>
        <authorList>
            <person name="Lee G.E."/>
            <person name="Im W.T."/>
            <person name="Park J.S."/>
        </authorList>
    </citation>
    <scope>NUCLEOTIDE SEQUENCE [LARGE SCALE GENOMIC DNA]</scope>
    <source>
        <strain evidence="3 4">135PIL107-10</strain>
    </source>
</reference>
<evidence type="ECO:0000256" key="2">
    <source>
        <dbReference type="SAM" id="Phobius"/>
    </source>
</evidence>
<feature type="compositionally biased region" description="Basic residues" evidence="1">
    <location>
        <begin position="104"/>
        <end position="113"/>
    </location>
</feature>
<keyword evidence="2" id="KW-1133">Transmembrane helix</keyword>
<evidence type="ECO:0000256" key="1">
    <source>
        <dbReference type="SAM" id="MobiDB-lite"/>
    </source>
</evidence>
<keyword evidence="4" id="KW-1185">Reference proteome</keyword>
<accession>A0ABU8HGC5</accession>
<feature type="region of interest" description="Disordered" evidence="1">
    <location>
        <begin position="74"/>
        <end position="113"/>
    </location>
</feature>
<keyword evidence="2" id="KW-0812">Transmembrane</keyword>
<gene>
    <name evidence="3" type="ORF">WAK64_13700</name>
</gene>
<dbReference type="InterPro" id="IPR048110">
    <property type="entry name" value="SA1362/YqhP-like"/>
</dbReference>
<dbReference type="NCBIfam" id="NF041554">
    <property type="entry name" value="SA1362_fam"/>
    <property type="match status" value="1"/>
</dbReference>
<dbReference type="Proteomes" id="UP001312865">
    <property type="component" value="Unassembled WGS sequence"/>
</dbReference>
<keyword evidence="2" id="KW-0472">Membrane</keyword>
<feature type="transmembrane region" description="Helical" evidence="2">
    <location>
        <begin position="7"/>
        <end position="24"/>
    </location>
</feature>